<keyword evidence="1" id="KW-1133">Transmembrane helix</keyword>
<dbReference type="EMBL" id="CP066690">
    <property type="protein sequence ID" value="QQG44951.1"/>
    <property type="molecule type" value="Genomic_DNA"/>
</dbReference>
<name>A0A7T5RIU1_9BACT</name>
<keyword evidence="1" id="KW-0472">Membrane</keyword>
<organism evidence="2 3">
    <name type="scientific">Candidatus Sungiibacteriota bacterium</name>
    <dbReference type="NCBI Taxonomy" id="2750080"/>
    <lineage>
        <taxon>Bacteria</taxon>
        <taxon>Candidatus Sungiibacteriota</taxon>
    </lineage>
</organism>
<keyword evidence="1" id="KW-0812">Transmembrane</keyword>
<protein>
    <submittedName>
        <fullName evidence="2">Uncharacterized protein</fullName>
    </submittedName>
</protein>
<dbReference type="Proteomes" id="UP000595618">
    <property type="component" value="Chromosome"/>
</dbReference>
<evidence type="ECO:0000313" key="3">
    <source>
        <dbReference type="Proteomes" id="UP000595618"/>
    </source>
</evidence>
<feature type="transmembrane region" description="Helical" evidence="1">
    <location>
        <begin position="74"/>
        <end position="91"/>
    </location>
</feature>
<evidence type="ECO:0000256" key="1">
    <source>
        <dbReference type="SAM" id="Phobius"/>
    </source>
</evidence>
<proteinExistence type="predicted"/>
<feature type="transmembrane region" description="Helical" evidence="1">
    <location>
        <begin position="97"/>
        <end position="120"/>
    </location>
</feature>
<sequence>MTLTTHTIIAAAVTKPLASIHPAFSFLAALASHYLSDAIPHWDYKLKSAADDEDNEKRHWEFSRRTILGDLGRVTLDGFLGAALVFLLLSPATPNEWIRAILIIIGGALPDFLEGLFYTRKLNFLSPVHHFHSFTHTKIKLGPYPLIGVPFQLLILFLAFYLLF</sequence>
<reference evidence="2 3" key="1">
    <citation type="submission" date="2020-07" db="EMBL/GenBank/DDBJ databases">
        <title>Huge and variable diversity of episymbiotic CPR bacteria and DPANN archaea in groundwater ecosystems.</title>
        <authorList>
            <person name="He C.Y."/>
            <person name="Keren R."/>
            <person name="Whittaker M."/>
            <person name="Farag I.F."/>
            <person name="Doudna J."/>
            <person name="Cate J.H.D."/>
            <person name="Banfield J.F."/>
        </authorList>
    </citation>
    <scope>NUCLEOTIDE SEQUENCE [LARGE SCALE GENOMIC DNA]</scope>
    <source>
        <strain evidence="2">NC_groundwater_541_Ag_S-0.1um_46_50</strain>
    </source>
</reference>
<dbReference type="AlphaFoldDB" id="A0A7T5RIU1"/>
<evidence type="ECO:0000313" key="2">
    <source>
        <dbReference type="EMBL" id="QQG44951.1"/>
    </source>
</evidence>
<accession>A0A7T5RIU1</accession>
<gene>
    <name evidence="2" type="ORF">HYW89_03000</name>
</gene>
<feature type="transmembrane region" description="Helical" evidence="1">
    <location>
        <begin position="141"/>
        <end position="163"/>
    </location>
</feature>